<proteinExistence type="predicted"/>
<evidence type="ECO:0000256" key="6">
    <source>
        <dbReference type="SAM" id="MobiDB-lite"/>
    </source>
</evidence>
<feature type="compositionally biased region" description="Polar residues" evidence="6">
    <location>
        <begin position="363"/>
        <end position="377"/>
    </location>
</feature>
<evidence type="ECO:0000259" key="7">
    <source>
        <dbReference type="PROSITE" id="PS50115"/>
    </source>
</evidence>
<evidence type="ECO:0000256" key="1">
    <source>
        <dbReference type="ARBA" id="ARBA00022468"/>
    </source>
</evidence>
<comment type="caution">
    <text evidence="8">The sequence shown here is derived from an EMBL/GenBank/DDBJ whole genome shotgun (WGS) entry which is preliminary data.</text>
</comment>
<dbReference type="Gene3D" id="1.10.220.150">
    <property type="entry name" value="Arf GTPase activating protein"/>
    <property type="match status" value="1"/>
</dbReference>
<name>A0A9P7Y1E7_9FUNG</name>
<sequence>MAVEYKRILFDIQRREGNKNCMDCNAPNPQWASCNLGIFICLECSGVHRSLGVHISFVRSISMDKWSDDQLKKMELGGNIKAKDFFEASPDFYQGMSIKEKYSSVFSTQYKEKLAALCEGRPWTPSTSAARAPIRPNSATSNRSGSPASNQQAFGSRSNNSGFNSNGSNGYNSPSNGYNSPSPGGSIGGNNGGMAPLTDKQRNETYFNRLGSENSQRSENLPPSQGGKYGGFGNTPAPSAHNETLDVNDILNDPAAALSKGWSLLSTTLVAGANMINENVIKPTAATVTDPDFQNKVGGYVSSIGQKVQEGGRSLGTMVNSQINPQAGAASRSNSRYGGFGSSDYQQGGGNGGGGGGDDFFNSTMNHYEQKNQPPVRNNNNSSPGPYNSNGNSSNNNGFGNSNNNNGNSYQAGGMGISRSNSNSPAPRAGSAASNRTTPATSAAARAAAAKPTAAGNKSGKKDGWGDDDDWANF</sequence>
<dbReference type="InterPro" id="IPR038508">
    <property type="entry name" value="ArfGAP_dom_sf"/>
</dbReference>
<keyword evidence="9" id="KW-1185">Reference proteome</keyword>
<dbReference type="CDD" id="cd08830">
    <property type="entry name" value="ArfGap_ArfGap1"/>
    <property type="match status" value="1"/>
</dbReference>
<feature type="compositionally biased region" description="Low complexity" evidence="6">
    <location>
        <begin position="378"/>
        <end position="410"/>
    </location>
</feature>
<dbReference type="GO" id="GO:0008270">
    <property type="term" value="F:zinc ion binding"/>
    <property type="evidence" value="ECO:0007669"/>
    <property type="project" value="UniProtKB-KW"/>
</dbReference>
<keyword evidence="4" id="KW-0862">Zinc</keyword>
<feature type="domain" description="Arf-GAP" evidence="7">
    <location>
        <begin position="6"/>
        <end position="123"/>
    </location>
</feature>
<evidence type="ECO:0000256" key="4">
    <source>
        <dbReference type="ARBA" id="ARBA00022833"/>
    </source>
</evidence>
<organism evidence="8 9">
    <name type="scientific">Linnemannia hyalina</name>
    <dbReference type="NCBI Taxonomy" id="64524"/>
    <lineage>
        <taxon>Eukaryota</taxon>
        <taxon>Fungi</taxon>
        <taxon>Fungi incertae sedis</taxon>
        <taxon>Mucoromycota</taxon>
        <taxon>Mortierellomycotina</taxon>
        <taxon>Mortierellomycetes</taxon>
        <taxon>Mortierellales</taxon>
        <taxon>Mortierellaceae</taxon>
        <taxon>Linnemannia</taxon>
    </lineage>
</organism>
<keyword evidence="1" id="KW-0343">GTPase activation</keyword>
<dbReference type="PANTHER" id="PTHR46395">
    <property type="entry name" value="ADP-RIBOSYLATION FACTOR GTPASE-ACTIVATING PROTEIN 1"/>
    <property type="match status" value="1"/>
</dbReference>
<protein>
    <submittedName>
        <fullName evidence="8">Zn finger-containing GTPase- Activating Protein for ARF</fullName>
    </submittedName>
</protein>
<keyword evidence="3 5" id="KW-0863">Zinc-finger</keyword>
<dbReference type="InterPro" id="IPR001164">
    <property type="entry name" value="ArfGAP_dom"/>
</dbReference>
<reference evidence="8" key="1">
    <citation type="submission" date="2021-06" db="EMBL/GenBank/DDBJ databases">
        <title>Genome Sequence of Mortierella hyaline Strain SCG-10, a Cold-Adapted, Nitrate-Reducing Fungus Isolated from Soil in Minnesota, USA.</title>
        <authorList>
            <person name="Aldossari N."/>
        </authorList>
    </citation>
    <scope>NUCLEOTIDE SEQUENCE</scope>
    <source>
        <strain evidence="8">SCG-10</strain>
    </source>
</reference>
<feature type="compositionally biased region" description="Polar residues" evidence="6">
    <location>
        <begin position="326"/>
        <end position="336"/>
    </location>
</feature>
<feature type="compositionally biased region" description="Polar residues" evidence="6">
    <location>
        <begin position="211"/>
        <end position="223"/>
    </location>
</feature>
<evidence type="ECO:0000313" key="8">
    <source>
        <dbReference type="EMBL" id="KAG9071165.1"/>
    </source>
</evidence>
<dbReference type="GO" id="GO:0032012">
    <property type="term" value="P:regulation of ARF protein signal transduction"/>
    <property type="evidence" value="ECO:0007669"/>
    <property type="project" value="TreeGrafter"/>
</dbReference>
<dbReference type="SMART" id="SM00105">
    <property type="entry name" value="ArfGap"/>
    <property type="match status" value="1"/>
</dbReference>
<feature type="compositionally biased region" description="Low complexity" evidence="6">
    <location>
        <begin position="431"/>
        <end position="458"/>
    </location>
</feature>
<dbReference type="AlphaFoldDB" id="A0A9P7Y1E7"/>
<dbReference type="EMBL" id="JAHRHY010000003">
    <property type="protein sequence ID" value="KAG9071165.1"/>
    <property type="molecule type" value="Genomic_DNA"/>
</dbReference>
<feature type="region of interest" description="Disordered" evidence="6">
    <location>
        <begin position="125"/>
        <end position="241"/>
    </location>
</feature>
<dbReference type="PRINTS" id="PR00405">
    <property type="entry name" value="REVINTRACTNG"/>
</dbReference>
<accession>A0A9P7Y1E7</accession>
<dbReference type="GO" id="GO:0005096">
    <property type="term" value="F:GTPase activator activity"/>
    <property type="evidence" value="ECO:0007669"/>
    <property type="project" value="UniProtKB-KW"/>
</dbReference>
<dbReference type="SUPFAM" id="SSF57863">
    <property type="entry name" value="ArfGap/RecO-like zinc finger"/>
    <property type="match status" value="1"/>
</dbReference>
<feature type="compositionally biased region" description="Gly residues" evidence="6">
    <location>
        <begin position="347"/>
        <end position="358"/>
    </location>
</feature>
<feature type="region of interest" description="Disordered" evidence="6">
    <location>
        <begin position="326"/>
        <end position="474"/>
    </location>
</feature>
<dbReference type="InterPro" id="IPR037278">
    <property type="entry name" value="ARFGAP/RecO"/>
</dbReference>
<evidence type="ECO:0000256" key="5">
    <source>
        <dbReference type="PROSITE-ProRule" id="PRU00288"/>
    </source>
</evidence>
<evidence type="ECO:0000313" key="9">
    <source>
        <dbReference type="Proteomes" id="UP000707451"/>
    </source>
</evidence>
<dbReference type="Proteomes" id="UP000707451">
    <property type="component" value="Unassembled WGS sequence"/>
</dbReference>
<feature type="compositionally biased region" description="Polar residues" evidence="6">
    <location>
        <begin position="137"/>
        <end position="154"/>
    </location>
</feature>
<dbReference type="FunFam" id="1.10.220.150:FF:000014">
    <property type="entry name" value="ADP-ribosylation factor GTPase-activating protein"/>
    <property type="match status" value="1"/>
</dbReference>
<dbReference type="PROSITE" id="PS50115">
    <property type="entry name" value="ARFGAP"/>
    <property type="match status" value="1"/>
</dbReference>
<dbReference type="Pfam" id="PF01412">
    <property type="entry name" value="ArfGap"/>
    <property type="match status" value="1"/>
</dbReference>
<dbReference type="GO" id="GO:0030100">
    <property type="term" value="P:regulation of endocytosis"/>
    <property type="evidence" value="ECO:0007669"/>
    <property type="project" value="TreeGrafter"/>
</dbReference>
<dbReference type="GO" id="GO:0000139">
    <property type="term" value="C:Golgi membrane"/>
    <property type="evidence" value="ECO:0007669"/>
    <property type="project" value="TreeGrafter"/>
</dbReference>
<dbReference type="PANTHER" id="PTHR46395:SF1">
    <property type="entry name" value="ADP-RIBOSYLATION FACTOR GTPASE-ACTIVATING PROTEIN 1"/>
    <property type="match status" value="1"/>
</dbReference>
<gene>
    <name evidence="8" type="primary">GCS1</name>
    <name evidence="8" type="ORF">KI688_008708</name>
</gene>
<keyword evidence="2" id="KW-0479">Metal-binding</keyword>
<evidence type="ECO:0000256" key="2">
    <source>
        <dbReference type="ARBA" id="ARBA00022723"/>
    </source>
</evidence>
<evidence type="ECO:0000256" key="3">
    <source>
        <dbReference type="ARBA" id="ARBA00022771"/>
    </source>
</evidence>
<feature type="compositionally biased region" description="Low complexity" evidence="6">
    <location>
        <begin position="155"/>
        <end position="184"/>
    </location>
</feature>
<dbReference type="OrthoDB" id="983479at2759"/>